<evidence type="ECO:0000256" key="1">
    <source>
        <dbReference type="ARBA" id="ARBA00001933"/>
    </source>
</evidence>
<dbReference type="InterPro" id="IPR037029">
    <property type="entry name" value="Alliinase_N_sf"/>
</dbReference>
<proteinExistence type="inferred from homology"/>
<dbReference type="PANTHER" id="PTHR43795:SF20">
    <property type="entry name" value="TRYPTOPHAN AMINOTRANSFERASE-RELATED PROTEIN 3"/>
    <property type="match status" value="1"/>
</dbReference>
<protein>
    <submittedName>
        <fullName evidence="7">BnaC06g07950D protein</fullName>
    </submittedName>
</protein>
<dbReference type="Gramene" id="CDY15309">
    <property type="protein sequence ID" value="CDY15309"/>
    <property type="gene ID" value="GSBRNA2T00085566001"/>
</dbReference>
<dbReference type="SUPFAM" id="SSF53383">
    <property type="entry name" value="PLP-dependent transferases"/>
    <property type="match status" value="1"/>
</dbReference>
<dbReference type="STRING" id="3708.A0A078FR03"/>
<dbReference type="InterPro" id="IPR015424">
    <property type="entry name" value="PyrdxlP-dep_Trfase"/>
</dbReference>
<evidence type="ECO:0000259" key="5">
    <source>
        <dbReference type="Pfam" id="PF04863"/>
    </source>
</evidence>
<dbReference type="Gene3D" id="3.40.640.10">
    <property type="entry name" value="Type I PLP-dependent aspartate aminotransferase-like (Major domain)"/>
    <property type="match status" value="1"/>
</dbReference>
<comment type="similarity">
    <text evidence="2">Belongs to the alliinase family.</text>
</comment>
<keyword evidence="3" id="KW-0808">Transferase</keyword>
<sequence>MMHKKMLLVAASIILNLVLIIHVLYNNSTTWNPSWTNRAAKEAEDVASVSCSGHGRAYLDGLGILDGNKPPCECNNCYTGKDCSFLLPDCHAAANSGDPLFLEPFWMQNAEGSAVVESGWHRMSYHFYEDGSYVSAELERIIRKLHNVVGNAVTDNRFVIFGTGATQLIAASVHALSQTNAASPSRLVSAIPYYNVYKEQTEFFNYANLRFEGDASAWKKSEHNDNTTRVIEIVTSPNNPDGKLKRAVLEGPNIKSIHDYAYYWPHFTPITHPADEDVSLFSLTKTTGHAGSRFGWALVKDEAVYERMKRYLTLSSMGVSRDTQLRVLQLLKVVVGDGGEGIFHFGYETMKKRWEILNKIFSMSMRFSLETIEPEYCNYFKKRRDFTPSYAWVKCERLEDANCYEIFSAAKIKGREGKVFGSEERLVRLSLIRTQDDFDQLIDMLKKLVSQEVVRPDSIQKLNVDISSLQFNHIK</sequence>
<dbReference type="OrthoDB" id="2020362at2759"/>
<dbReference type="InterPro" id="IPR006947">
    <property type="entry name" value="EGF_alliinase"/>
</dbReference>
<keyword evidence="4" id="KW-0663">Pyridoxal phosphate</keyword>
<feature type="domain" description="Alliinase EGF-like" evidence="5">
    <location>
        <begin position="34"/>
        <end position="90"/>
    </location>
</feature>
<evidence type="ECO:0000256" key="3">
    <source>
        <dbReference type="ARBA" id="ARBA00022576"/>
    </source>
</evidence>
<name>A0A078FR03_BRANA</name>
<dbReference type="SMR" id="A0A078FR03"/>
<dbReference type="GO" id="GO:0016846">
    <property type="term" value="F:carbon-sulfur lyase activity"/>
    <property type="evidence" value="ECO:0007669"/>
    <property type="project" value="InterPro"/>
</dbReference>
<comment type="cofactor">
    <cofactor evidence="1">
        <name>pyridoxal 5'-phosphate</name>
        <dbReference type="ChEBI" id="CHEBI:597326"/>
    </cofactor>
</comment>
<dbReference type="KEGG" id="bna:106392433"/>
<dbReference type="GO" id="GO:0006520">
    <property type="term" value="P:amino acid metabolic process"/>
    <property type="evidence" value="ECO:0000318"/>
    <property type="project" value="GO_Central"/>
</dbReference>
<organism evidence="7 8">
    <name type="scientific">Brassica napus</name>
    <name type="common">Rape</name>
    <dbReference type="NCBI Taxonomy" id="3708"/>
    <lineage>
        <taxon>Eukaryota</taxon>
        <taxon>Viridiplantae</taxon>
        <taxon>Streptophyta</taxon>
        <taxon>Embryophyta</taxon>
        <taxon>Tracheophyta</taxon>
        <taxon>Spermatophyta</taxon>
        <taxon>Magnoliopsida</taxon>
        <taxon>eudicotyledons</taxon>
        <taxon>Gunneridae</taxon>
        <taxon>Pentapetalae</taxon>
        <taxon>rosids</taxon>
        <taxon>malvids</taxon>
        <taxon>Brassicales</taxon>
        <taxon>Brassicaceae</taxon>
        <taxon>Brassiceae</taxon>
        <taxon>Brassica</taxon>
    </lineage>
</organism>
<dbReference type="Gene3D" id="2.10.25.30">
    <property type="entry name" value="EGF-like, alliinase"/>
    <property type="match status" value="1"/>
</dbReference>
<gene>
    <name evidence="7" type="primary">BnaC06g07950D</name>
    <name evidence="7" type="ORF">GSBRNA2T00085566001</name>
</gene>
<dbReference type="Proteomes" id="UP000028999">
    <property type="component" value="Unassembled WGS sequence"/>
</dbReference>
<dbReference type="InterPro" id="IPR050478">
    <property type="entry name" value="Ethylene_sulfur-biosynth"/>
</dbReference>
<keyword evidence="3" id="KW-0032">Aminotransferase</keyword>
<dbReference type="InterPro" id="IPR015421">
    <property type="entry name" value="PyrdxlP-dep_Trfase_major"/>
</dbReference>
<dbReference type="InterPro" id="IPR006948">
    <property type="entry name" value="Alliinase_C"/>
</dbReference>
<dbReference type="Pfam" id="PF04863">
    <property type="entry name" value="EGF_alliinase"/>
    <property type="match status" value="1"/>
</dbReference>
<keyword evidence="8" id="KW-1185">Reference proteome</keyword>
<evidence type="ECO:0000256" key="4">
    <source>
        <dbReference type="ARBA" id="ARBA00022898"/>
    </source>
</evidence>
<dbReference type="AlphaFoldDB" id="A0A078FR03"/>
<dbReference type="Gene3D" id="3.90.1150.10">
    <property type="entry name" value="Aspartate Aminotransferase, domain 1"/>
    <property type="match status" value="1"/>
</dbReference>
<dbReference type="CDD" id="cd00609">
    <property type="entry name" value="AAT_like"/>
    <property type="match status" value="1"/>
</dbReference>
<feature type="domain" description="Alliinase C-terminal" evidence="6">
    <location>
        <begin position="94"/>
        <end position="449"/>
    </location>
</feature>
<reference evidence="7 8" key="1">
    <citation type="journal article" date="2014" name="Science">
        <title>Plant genetics. Early allopolyploid evolution in the post-Neolithic Brassica napus oilseed genome.</title>
        <authorList>
            <person name="Chalhoub B."/>
            <person name="Denoeud F."/>
            <person name="Liu S."/>
            <person name="Parkin I.A."/>
            <person name="Tang H."/>
            <person name="Wang X."/>
            <person name="Chiquet J."/>
            <person name="Belcram H."/>
            <person name="Tong C."/>
            <person name="Samans B."/>
            <person name="Correa M."/>
            <person name="Da Silva C."/>
            <person name="Just J."/>
            <person name="Falentin C."/>
            <person name="Koh C.S."/>
            <person name="Le Clainche I."/>
            <person name="Bernard M."/>
            <person name="Bento P."/>
            <person name="Noel B."/>
            <person name="Labadie K."/>
            <person name="Alberti A."/>
            <person name="Charles M."/>
            <person name="Arnaud D."/>
            <person name="Guo H."/>
            <person name="Daviaud C."/>
            <person name="Alamery S."/>
            <person name="Jabbari K."/>
            <person name="Zhao M."/>
            <person name="Edger P.P."/>
            <person name="Chelaifa H."/>
            <person name="Tack D."/>
            <person name="Lassalle G."/>
            <person name="Mestiri I."/>
            <person name="Schnel N."/>
            <person name="Le Paslier M.C."/>
            <person name="Fan G."/>
            <person name="Renault V."/>
            <person name="Bayer P.E."/>
            <person name="Golicz A.A."/>
            <person name="Manoli S."/>
            <person name="Lee T.H."/>
            <person name="Thi V.H."/>
            <person name="Chalabi S."/>
            <person name="Hu Q."/>
            <person name="Fan C."/>
            <person name="Tollenaere R."/>
            <person name="Lu Y."/>
            <person name="Battail C."/>
            <person name="Shen J."/>
            <person name="Sidebottom C.H."/>
            <person name="Wang X."/>
            <person name="Canaguier A."/>
            <person name="Chauveau A."/>
            <person name="Berard A."/>
            <person name="Deniot G."/>
            <person name="Guan M."/>
            <person name="Liu Z."/>
            <person name="Sun F."/>
            <person name="Lim Y.P."/>
            <person name="Lyons E."/>
            <person name="Town C.D."/>
            <person name="Bancroft I."/>
            <person name="Wang X."/>
            <person name="Meng J."/>
            <person name="Ma J."/>
            <person name="Pires J.C."/>
            <person name="King G.J."/>
            <person name="Brunel D."/>
            <person name="Delourme R."/>
            <person name="Renard M."/>
            <person name="Aury J.M."/>
            <person name="Adams K.L."/>
            <person name="Batley J."/>
            <person name="Snowdon R.J."/>
            <person name="Tost J."/>
            <person name="Edwards D."/>
            <person name="Zhou Y."/>
            <person name="Hua W."/>
            <person name="Sharpe A.G."/>
            <person name="Paterson A.H."/>
            <person name="Guan C."/>
            <person name="Wincker P."/>
        </authorList>
    </citation>
    <scope>NUCLEOTIDE SEQUENCE [LARGE SCALE GENOMIC DNA]</scope>
    <source>
        <strain evidence="8">cv. Darmor-bzh</strain>
    </source>
</reference>
<dbReference type="OMA" id="DVMRAKW"/>
<dbReference type="GO" id="GO:0008483">
    <property type="term" value="F:transaminase activity"/>
    <property type="evidence" value="ECO:0000318"/>
    <property type="project" value="GO_Central"/>
</dbReference>
<evidence type="ECO:0000313" key="8">
    <source>
        <dbReference type="Proteomes" id="UP000028999"/>
    </source>
</evidence>
<evidence type="ECO:0000313" key="7">
    <source>
        <dbReference type="EMBL" id="CDY15309.1"/>
    </source>
</evidence>
<evidence type="ECO:0000259" key="6">
    <source>
        <dbReference type="Pfam" id="PF04864"/>
    </source>
</evidence>
<dbReference type="Pfam" id="PF04864">
    <property type="entry name" value="Alliinase_C"/>
    <property type="match status" value="1"/>
</dbReference>
<dbReference type="InterPro" id="IPR015422">
    <property type="entry name" value="PyrdxlP-dep_Trfase_small"/>
</dbReference>
<evidence type="ECO:0000256" key="2">
    <source>
        <dbReference type="ARBA" id="ARBA00006312"/>
    </source>
</evidence>
<dbReference type="PANTHER" id="PTHR43795">
    <property type="entry name" value="BIFUNCTIONAL ASPARTATE AMINOTRANSFERASE AND GLUTAMATE/ASPARTATE-PREPHENATE AMINOTRANSFERASE-RELATED"/>
    <property type="match status" value="1"/>
</dbReference>
<accession>A0A078FR03</accession>
<dbReference type="EMBL" id="LK032053">
    <property type="protein sequence ID" value="CDY15309.1"/>
    <property type="molecule type" value="Genomic_DNA"/>
</dbReference>
<dbReference type="PaxDb" id="3708-A0A078FR03"/>